<dbReference type="SUPFAM" id="SSF53756">
    <property type="entry name" value="UDP-Glycosyltransferase/glycogen phosphorylase"/>
    <property type="match status" value="1"/>
</dbReference>
<comment type="caution">
    <text evidence="15">The sequence shown here is derived from an EMBL/GenBank/DDBJ whole genome shotgun (WGS) entry which is preliminary data.</text>
</comment>
<dbReference type="PANTHER" id="PTHR48438">
    <property type="entry name" value="ALPHA-(1,3)-FUCOSYLTRANSFERASE C-RELATED"/>
    <property type="match status" value="1"/>
</dbReference>
<comment type="subcellular location">
    <subcellularLocation>
        <location evidence="1 12">Golgi apparatus</location>
        <location evidence="1 12">Golgi stack membrane</location>
        <topology evidence="1 12">Single-pass type II membrane protein</topology>
    </subcellularLocation>
</comment>
<gene>
    <name evidence="15" type="ORF">ODALV1_LOCUS26634</name>
</gene>
<comment type="similarity">
    <text evidence="3 12">Belongs to the glycosyltransferase 10 family.</text>
</comment>
<evidence type="ECO:0000256" key="8">
    <source>
        <dbReference type="ARBA" id="ARBA00022989"/>
    </source>
</evidence>
<evidence type="ECO:0000256" key="2">
    <source>
        <dbReference type="ARBA" id="ARBA00004922"/>
    </source>
</evidence>
<evidence type="ECO:0000259" key="13">
    <source>
        <dbReference type="Pfam" id="PF00852"/>
    </source>
</evidence>
<dbReference type="InterPro" id="IPR001503">
    <property type="entry name" value="Glyco_trans_10"/>
</dbReference>
<evidence type="ECO:0000256" key="6">
    <source>
        <dbReference type="ARBA" id="ARBA00022692"/>
    </source>
</evidence>
<sequence>MSTTTNSFQFLIKVILLGIFWVLGFIYIYSSKDLYEYKKLVWVNEASDKVLILFWTSYFGSKNKDPLSAMGINIAAYPPECFRNCEFTFNRSRITEAHVIVFHSRDLNKLDMPKFRSVTQIWVWMEQESPIQAPKDLELFSGVFNWTMTYRNDSDVVHPYGKIVPIETSPKNKSELNAFLVGKQKVAAAVISNCHTNSKREVLIKKLKQEGISIDTFGNCGIPICPRGPRVLRNGQNCTESEFWENLAKDYKFYLSFENALCKDYATEKLFRTLELGLVPVVYGGADYQRIAPPNSFIDVESFETLSHFAEFLNNLNRNEEEYKKYFEWKENFKVGRGGGWCTLCDKVRKHNLNRKGGKHHVPKVYKDLKDWWLHYTVDGDMKPACRKPLEYL</sequence>
<evidence type="ECO:0000256" key="4">
    <source>
        <dbReference type="ARBA" id="ARBA00022676"/>
    </source>
</evidence>
<evidence type="ECO:0000313" key="16">
    <source>
        <dbReference type="Proteomes" id="UP001642540"/>
    </source>
</evidence>
<evidence type="ECO:0000256" key="7">
    <source>
        <dbReference type="ARBA" id="ARBA00022968"/>
    </source>
</evidence>
<keyword evidence="5 12" id="KW-0808">Transferase</keyword>
<keyword evidence="8 12" id="KW-1133">Transmembrane helix</keyword>
<evidence type="ECO:0000259" key="14">
    <source>
        <dbReference type="Pfam" id="PF17039"/>
    </source>
</evidence>
<comment type="pathway">
    <text evidence="2">Protein modification; protein glycosylation.</text>
</comment>
<accession>A0ABP1RVQ8</accession>
<dbReference type="InterPro" id="IPR031481">
    <property type="entry name" value="Glyco_tran_10_N"/>
</dbReference>
<keyword evidence="9 12" id="KW-0333">Golgi apparatus</keyword>
<evidence type="ECO:0000256" key="10">
    <source>
        <dbReference type="ARBA" id="ARBA00023136"/>
    </source>
</evidence>
<feature type="transmembrane region" description="Helical" evidence="12">
    <location>
        <begin position="6"/>
        <end position="29"/>
    </location>
</feature>
<organism evidence="15 16">
    <name type="scientific">Orchesella dallaii</name>
    <dbReference type="NCBI Taxonomy" id="48710"/>
    <lineage>
        <taxon>Eukaryota</taxon>
        <taxon>Metazoa</taxon>
        <taxon>Ecdysozoa</taxon>
        <taxon>Arthropoda</taxon>
        <taxon>Hexapoda</taxon>
        <taxon>Collembola</taxon>
        <taxon>Entomobryomorpha</taxon>
        <taxon>Entomobryoidea</taxon>
        <taxon>Orchesellidae</taxon>
        <taxon>Orchesellinae</taxon>
        <taxon>Orchesella</taxon>
    </lineage>
</organism>
<dbReference type="Pfam" id="PF17039">
    <property type="entry name" value="Glyco_tran_10_N"/>
    <property type="match status" value="1"/>
</dbReference>
<evidence type="ECO:0000256" key="3">
    <source>
        <dbReference type="ARBA" id="ARBA00008919"/>
    </source>
</evidence>
<reference evidence="15 16" key="1">
    <citation type="submission" date="2024-08" db="EMBL/GenBank/DDBJ databases">
        <authorList>
            <person name="Cucini C."/>
            <person name="Frati F."/>
        </authorList>
    </citation>
    <scope>NUCLEOTIDE SEQUENCE [LARGE SCALE GENOMIC DNA]</scope>
</reference>
<keyword evidence="6 12" id="KW-0812">Transmembrane</keyword>
<evidence type="ECO:0000313" key="15">
    <source>
        <dbReference type="EMBL" id="CAL8136832.1"/>
    </source>
</evidence>
<dbReference type="InterPro" id="IPR055270">
    <property type="entry name" value="Glyco_tran_10_C"/>
</dbReference>
<dbReference type="Proteomes" id="UP001642540">
    <property type="component" value="Unassembled WGS sequence"/>
</dbReference>
<dbReference type="Gene3D" id="3.40.50.11660">
    <property type="entry name" value="Glycosyl transferase family 10, C-terminal domain"/>
    <property type="match status" value="1"/>
</dbReference>
<evidence type="ECO:0000256" key="11">
    <source>
        <dbReference type="ARBA" id="ARBA00023180"/>
    </source>
</evidence>
<dbReference type="PANTHER" id="PTHR48438:SF1">
    <property type="entry name" value="ALPHA-(1,3)-FUCOSYLTRANSFERASE C-RELATED"/>
    <property type="match status" value="1"/>
</dbReference>
<evidence type="ECO:0000256" key="5">
    <source>
        <dbReference type="ARBA" id="ARBA00022679"/>
    </source>
</evidence>
<evidence type="ECO:0000256" key="9">
    <source>
        <dbReference type="ARBA" id="ARBA00023034"/>
    </source>
</evidence>
<keyword evidence="16" id="KW-1185">Reference proteome</keyword>
<dbReference type="InterPro" id="IPR038577">
    <property type="entry name" value="GT10-like_C_sf"/>
</dbReference>
<dbReference type="EC" id="2.4.1.-" evidence="12"/>
<feature type="domain" description="Fucosyltransferase C-terminal" evidence="13">
    <location>
        <begin position="182"/>
        <end position="372"/>
    </location>
</feature>
<evidence type="ECO:0000256" key="1">
    <source>
        <dbReference type="ARBA" id="ARBA00004447"/>
    </source>
</evidence>
<protein>
    <recommendedName>
        <fullName evidence="12">Fucosyltransferase</fullName>
        <ecNumber evidence="12">2.4.1.-</ecNumber>
    </recommendedName>
</protein>
<dbReference type="EMBL" id="CAXLJM020000112">
    <property type="protein sequence ID" value="CAL8136832.1"/>
    <property type="molecule type" value="Genomic_DNA"/>
</dbReference>
<evidence type="ECO:0000256" key="12">
    <source>
        <dbReference type="RuleBase" id="RU003832"/>
    </source>
</evidence>
<proteinExistence type="inferred from homology"/>
<name>A0ABP1RVQ8_9HEXA</name>
<keyword evidence="7" id="KW-0735">Signal-anchor</keyword>
<keyword evidence="4 12" id="KW-0328">Glycosyltransferase</keyword>
<feature type="domain" description="Fucosyltransferase N-terminal" evidence="14">
    <location>
        <begin position="48"/>
        <end position="161"/>
    </location>
</feature>
<keyword evidence="10 12" id="KW-0472">Membrane</keyword>
<keyword evidence="11" id="KW-0325">Glycoprotein</keyword>
<dbReference type="Pfam" id="PF00852">
    <property type="entry name" value="Glyco_transf_10"/>
    <property type="match status" value="1"/>
</dbReference>